<evidence type="ECO:0000256" key="2">
    <source>
        <dbReference type="PROSITE-ProRule" id="PRU01211"/>
    </source>
</evidence>
<dbReference type="PANTHER" id="PTHR10127:SF831">
    <property type="entry name" value="ZINC METALLOPROTEINASE NAS-37"/>
    <property type="match status" value="1"/>
</dbReference>
<sequence length="654" mass="71774">ELMLLLFLVATAIIISAAPVADPQLPFLPGAFTNISFQHAVIVDANAAAEALNRFTSSFGGPKAFERHKEILQAHTAHQGVIQARLPSRTRTILAQMAARFEGTVIGRPSIADINQPIVDYLYAGDVMLSPEDLRRLDIGAITEGKRGKRGAPIVTSTRWPKTQPIGFVFASDIDAKTQTVIRTATQKIAENTCLSFKENSGVGTQVAIVGHEIAHALGIQHTQTRKDRDTYVSVNIAAVPPQNQHNFVKLSEAENDNFGVPYEYGSDMHYGAFDFSSNGQAVLVAPQADYVNTMGQNGGYQSPKDCNKCICSDLHTGGNCQTLTTTISLTASSRQTIYHQDYNSTLYASDNHYNWDMFGKDTAKIIKAPAGRKIRVTINQITAAFGQLPCYFGCPFVGLEFVDNANGDLTTMGKIFCCTKDEKYSFVSQSNVIGYKAYASPGMPFDGKVTYSVIFALMSATFAFPRVQVELEGGEPTVRSYIRCYNNIHIVEDGLENGNYASKVLVAHGLEDNEELLGAVGDAAMEYGRCLSASMDDELREERIRELREKSERSSTVYSRRCGICYTRSPEERAVLSMCGHTLCMACALRIEVRGRLCCPFCRKNSFLVKLREEEQDEDEIDETPSFSIFALGPLAPILVFGLTAILSSTEPS</sequence>
<keyword evidence="2" id="KW-0479">Metal-binding</keyword>
<evidence type="ECO:0000313" key="4">
    <source>
        <dbReference type="Proteomes" id="UP000005239"/>
    </source>
</evidence>
<feature type="active site" evidence="2">
    <location>
        <position position="213"/>
    </location>
</feature>
<feature type="binding site" evidence="2">
    <location>
        <position position="222"/>
    </location>
    <ligand>
        <name>Zn(2+)</name>
        <dbReference type="ChEBI" id="CHEBI:29105"/>
        <note>catalytic</note>
    </ligand>
</feature>
<dbReference type="CDD" id="cd16449">
    <property type="entry name" value="RING-HC"/>
    <property type="match status" value="1"/>
</dbReference>
<dbReference type="Gene3D" id="3.40.390.10">
    <property type="entry name" value="Collagenase (Catalytic Domain)"/>
    <property type="match status" value="2"/>
</dbReference>
<dbReference type="InterPro" id="IPR017907">
    <property type="entry name" value="Znf_RING_CS"/>
</dbReference>
<dbReference type="OrthoDB" id="5866228at2759"/>
<evidence type="ECO:0000256" key="1">
    <source>
        <dbReference type="PROSITE-ProRule" id="PRU00175"/>
    </source>
</evidence>
<dbReference type="GO" id="GO:0004222">
    <property type="term" value="F:metalloendopeptidase activity"/>
    <property type="evidence" value="ECO:0000318"/>
    <property type="project" value="GO_Central"/>
</dbReference>
<dbReference type="InterPro" id="IPR001841">
    <property type="entry name" value="Znf_RING"/>
</dbReference>
<organism evidence="3 4">
    <name type="scientific">Pristionchus pacificus</name>
    <name type="common">Parasitic nematode worm</name>
    <dbReference type="NCBI Taxonomy" id="54126"/>
    <lineage>
        <taxon>Eukaryota</taxon>
        <taxon>Metazoa</taxon>
        <taxon>Ecdysozoa</taxon>
        <taxon>Nematoda</taxon>
        <taxon>Chromadorea</taxon>
        <taxon>Rhabditida</taxon>
        <taxon>Rhabditina</taxon>
        <taxon>Diplogasteromorpha</taxon>
        <taxon>Diplogasteroidea</taxon>
        <taxon>Neodiplogasteridae</taxon>
        <taxon>Pristionchus</taxon>
    </lineage>
</organism>
<reference evidence="3" key="2">
    <citation type="submission" date="2022-06" db="UniProtKB">
        <authorList>
            <consortium name="EnsemblMetazoa"/>
        </authorList>
    </citation>
    <scope>IDENTIFICATION</scope>
    <source>
        <strain evidence="3">PS312</strain>
    </source>
</reference>
<dbReference type="InterPro" id="IPR013083">
    <property type="entry name" value="Znf_RING/FYVE/PHD"/>
</dbReference>
<feature type="binding site" evidence="2">
    <location>
        <position position="212"/>
    </location>
    <ligand>
        <name>Zn(2+)</name>
        <dbReference type="ChEBI" id="CHEBI:29105"/>
        <note>catalytic</note>
    </ligand>
</feature>
<feature type="binding site" evidence="2">
    <location>
        <position position="216"/>
    </location>
    <ligand>
        <name>Zn(2+)</name>
        <dbReference type="ChEBI" id="CHEBI:29105"/>
        <note>catalytic</note>
    </ligand>
</feature>
<dbReference type="InterPro" id="IPR001506">
    <property type="entry name" value="Peptidase_M12A"/>
</dbReference>
<evidence type="ECO:0000313" key="3">
    <source>
        <dbReference type="EnsemblMetazoa" id="PPA14603.1"/>
    </source>
</evidence>
<dbReference type="FunFam" id="3.30.40.10:FF:001166">
    <property type="entry name" value="Uncharacterized protein"/>
    <property type="match status" value="1"/>
</dbReference>
<dbReference type="Proteomes" id="UP000005239">
    <property type="component" value="Unassembled WGS sequence"/>
</dbReference>
<keyword evidence="2" id="KW-0862">Zinc</keyword>
<dbReference type="InterPro" id="IPR006026">
    <property type="entry name" value="Peptidase_Metallo"/>
</dbReference>
<dbReference type="SUPFAM" id="SSF57850">
    <property type="entry name" value="RING/U-box"/>
    <property type="match status" value="1"/>
</dbReference>
<dbReference type="SMART" id="SM00235">
    <property type="entry name" value="ZnMc"/>
    <property type="match status" value="1"/>
</dbReference>
<proteinExistence type="predicted"/>
<dbReference type="PROSITE" id="PS00518">
    <property type="entry name" value="ZF_RING_1"/>
    <property type="match status" value="1"/>
</dbReference>
<dbReference type="PANTHER" id="PTHR10127">
    <property type="entry name" value="DISCOIDIN, CUB, EGF, LAMININ , AND ZINC METALLOPROTEASE DOMAIN CONTAINING"/>
    <property type="match status" value="1"/>
</dbReference>
<keyword evidence="4" id="KW-1185">Reference proteome</keyword>
<gene>
    <name evidence="3" type="primary">WBGene00104157</name>
</gene>
<comment type="caution">
    <text evidence="2">Lacks conserved residue(s) required for the propagation of feature annotation.</text>
</comment>
<dbReference type="GO" id="GO:0006508">
    <property type="term" value="P:proteolysis"/>
    <property type="evidence" value="ECO:0007669"/>
    <property type="project" value="UniProtKB-KW"/>
</dbReference>
<accession>A0A8R1UBL6</accession>
<protein>
    <submittedName>
        <fullName evidence="3">Metallopeptidase</fullName>
    </submittedName>
</protein>
<accession>A0A2A6CCU3</accession>
<keyword evidence="2" id="KW-0645">Protease</keyword>
<dbReference type="GO" id="GO:0008270">
    <property type="term" value="F:zinc ion binding"/>
    <property type="evidence" value="ECO:0007669"/>
    <property type="project" value="UniProtKB-UniRule"/>
</dbReference>
<dbReference type="PROSITE" id="PS51864">
    <property type="entry name" value="ASTACIN"/>
    <property type="match status" value="1"/>
</dbReference>
<dbReference type="AlphaFoldDB" id="A0A2A6CCU3"/>
<dbReference type="PROSITE" id="PS50089">
    <property type="entry name" value="ZF_RING_2"/>
    <property type="match status" value="1"/>
</dbReference>
<name>A0A2A6CCU3_PRIPA</name>
<dbReference type="Pfam" id="PF01400">
    <property type="entry name" value="Astacin"/>
    <property type="match status" value="1"/>
</dbReference>
<dbReference type="InterPro" id="IPR024079">
    <property type="entry name" value="MetalloPept_cat_dom_sf"/>
</dbReference>
<reference evidence="4" key="1">
    <citation type="journal article" date="2008" name="Nat. Genet.">
        <title>The Pristionchus pacificus genome provides a unique perspective on nematode lifestyle and parasitism.</title>
        <authorList>
            <person name="Dieterich C."/>
            <person name="Clifton S.W."/>
            <person name="Schuster L.N."/>
            <person name="Chinwalla A."/>
            <person name="Delehaunty K."/>
            <person name="Dinkelacker I."/>
            <person name="Fulton L."/>
            <person name="Fulton R."/>
            <person name="Godfrey J."/>
            <person name="Minx P."/>
            <person name="Mitreva M."/>
            <person name="Roeseler W."/>
            <person name="Tian H."/>
            <person name="Witte H."/>
            <person name="Yang S.P."/>
            <person name="Wilson R.K."/>
            <person name="Sommer R.J."/>
        </authorList>
    </citation>
    <scope>NUCLEOTIDE SEQUENCE [LARGE SCALE GENOMIC DNA]</scope>
    <source>
        <strain evidence="4">PS312</strain>
    </source>
</reference>
<keyword evidence="2" id="KW-0378">Hydrolase</keyword>
<comment type="cofactor">
    <cofactor evidence="2">
        <name>Zn(2+)</name>
        <dbReference type="ChEBI" id="CHEBI:29105"/>
    </cofactor>
    <text evidence="2">Binds 1 zinc ion per subunit.</text>
</comment>
<dbReference type="Gene3D" id="3.30.40.10">
    <property type="entry name" value="Zinc/RING finger domain, C3HC4 (zinc finger)"/>
    <property type="match status" value="1"/>
</dbReference>
<dbReference type="SMART" id="SM00184">
    <property type="entry name" value="RING"/>
    <property type="match status" value="1"/>
</dbReference>
<keyword evidence="2" id="KW-0482">Metalloprotease</keyword>
<keyword evidence="1" id="KW-0863">Zinc-finger</keyword>
<dbReference type="GO" id="GO:0005615">
    <property type="term" value="C:extracellular space"/>
    <property type="evidence" value="ECO:0000318"/>
    <property type="project" value="GO_Central"/>
</dbReference>
<dbReference type="SUPFAM" id="SSF55486">
    <property type="entry name" value="Metalloproteases ('zincins'), catalytic domain"/>
    <property type="match status" value="1"/>
</dbReference>
<dbReference type="EnsemblMetazoa" id="PPA14603.1">
    <property type="protein sequence ID" value="PPA14603.1"/>
    <property type="gene ID" value="WBGene00104157"/>
</dbReference>